<dbReference type="SUPFAM" id="SSF51556">
    <property type="entry name" value="Metallo-dependent hydrolases"/>
    <property type="match status" value="1"/>
</dbReference>
<dbReference type="InterPro" id="IPR051781">
    <property type="entry name" value="Metallo-dep_Hydrolase"/>
</dbReference>
<dbReference type="Gene3D" id="3.20.20.140">
    <property type="entry name" value="Metal-dependent hydrolases"/>
    <property type="match status" value="1"/>
</dbReference>
<dbReference type="InterPro" id="IPR006680">
    <property type="entry name" value="Amidohydro-rel"/>
</dbReference>
<organism evidence="3 4">
    <name type="scientific">Hyphococcus luteus</name>
    <dbReference type="NCBI Taxonomy" id="2058213"/>
    <lineage>
        <taxon>Bacteria</taxon>
        <taxon>Pseudomonadati</taxon>
        <taxon>Pseudomonadota</taxon>
        <taxon>Alphaproteobacteria</taxon>
        <taxon>Parvularculales</taxon>
        <taxon>Parvularculaceae</taxon>
        <taxon>Hyphococcus</taxon>
    </lineage>
</organism>
<feature type="domain" description="Amidohydrolase-related" evidence="2">
    <location>
        <begin position="96"/>
        <end position="504"/>
    </location>
</feature>
<evidence type="ECO:0000313" key="3">
    <source>
        <dbReference type="EMBL" id="PQA85999.1"/>
    </source>
</evidence>
<accession>A0A2S7K0G5</accession>
<feature type="region of interest" description="Disordered" evidence="1">
    <location>
        <begin position="334"/>
        <end position="358"/>
    </location>
</feature>
<dbReference type="GO" id="GO:0016810">
    <property type="term" value="F:hydrolase activity, acting on carbon-nitrogen (but not peptide) bonds"/>
    <property type="evidence" value="ECO:0007669"/>
    <property type="project" value="InterPro"/>
</dbReference>
<evidence type="ECO:0000256" key="1">
    <source>
        <dbReference type="SAM" id="MobiDB-lite"/>
    </source>
</evidence>
<dbReference type="OrthoDB" id="9782972at2"/>
<comment type="caution">
    <text evidence="3">The sequence shown here is derived from an EMBL/GenBank/DDBJ whole genome shotgun (WGS) entry which is preliminary data.</text>
</comment>
<dbReference type="Pfam" id="PF01979">
    <property type="entry name" value="Amidohydro_1"/>
    <property type="match status" value="1"/>
</dbReference>
<dbReference type="PANTHER" id="PTHR43135">
    <property type="entry name" value="ALPHA-D-RIBOSE 1-METHYLPHOSPHONATE 5-TRIPHOSPHATE DIPHOSPHATASE"/>
    <property type="match status" value="1"/>
</dbReference>
<dbReference type="Gene3D" id="2.30.40.10">
    <property type="entry name" value="Urease, subunit C, domain 1"/>
    <property type="match status" value="1"/>
</dbReference>
<dbReference type="Proteomes" id="UP000239504">
    <property type="component" value="Unassembled WGS sequence"/>
</dbReference>
<protein>
    <submittedName>
        <fullName evidence="3">Hydrolase</fullName>
    </submittedName>
</protein>
<keyword evidence="4" id="KW-1185">Reference proteome</keyword>
<gene>
    <name evidence="3" type="ORF">CW354_16600</name>
</gene>
<name>A0A2S7K0G5_9PROT</name>
<dbReference type="SUPFAM" id="SSF51338">
    <property type="entry name" value="Composite domain of metallo-dependent hydrolases"/>
    <property type="match status" value="1"/>
</dbReference>
<dbReference type="PANTHER" id="PTHR43135:SF3">
    <property type="entry name" value="ALPHA-D-RIBOSE 1-METHYLPHOSPHONATE 5-TRIPHOSPHATE DIPHOSPHATASE"/>
    <property type="match status" value="1"/>
</dbReference>
<reference evidence="3 4" key="1">
    <citation type="submission" date="2017-12" db="EMBL/GenBank/DDBJ databases">
        <authorList>
            <person name="Hurst M.R.H."/>
        </authorList>
    </citation>
    <scope>NUCLEOTIDE SEQUENCE [LARGE SCALE GENOMIC DNA]</scope>
    <source>
        <strain evidence="3 4">SY-3-19</strain>
    </source>
</reference>
<dbReference type="InterPro" id="IPR011059">
    <property type="entry name" value="Metal-dep_hydrolase_composite"/>
</dbReference>
<dbReference type="AlphaFoldDB" id="A0A2S7K0G5"/>
<sequence length="520" mass="57144">MNQERIAEMAKSMIDGRGVAVAICATFVLLVPGAAMSQQEPCSLAVTGVTIIDGNGGRALRNGAVKIGGERILEIGKTGDLDVRACAEKINGRGKYLTPGFVDTNVHVSMLSRQIDYARYFDRLKEIAIEGAQIHLKYGVTTIRDSYGVLEPLREARDAIKSGEAVGADIVFAGNIVGWGGHFSETFRSRKPESYFEEWVNDQITHGTGHDLGWKSPEELRQAMNDYMDLGVNFVKVGLSDHDHNMPRLTFSLRQLEAIVETVHARGLPVEVHATSPESMMMAMQAGVDLIQHPEVMGVPITDEVLQELDKGETICSLHGNNYTGKAWEMVKSETPEKGDDDEKGKAEKKKKADPYSRDAVLRDWPVPEPTTAARQKELKEKNPFTIRENAEKIVETNCIITTATDNAPGMSPEFSRTPNKWRARQLGLGTIASIEALVELGLTPDQAIVAATKNGAIALRRIDELGTIEAGKQADMVMFDKNPLKDISNIRRVNAVIKKGKIVDREALPDNPVYFGPKN</sequence>
<dbReference type="InterPro" id="IPR032466">
    <property type="entry name" value="Metal_Hydrolase"/>
</dbReference>
<dbReference type="EMBL" id="PJCH01000015">
    <property type="protein sequence ID" value="PQA85999.1"/>
    <property type="molecule type" value="Genomic_DNA"/>
</dbReference>
<proteinExistence type="predicted"/>
<evidence type="ECO:0000259" key="2">
    <source>
        <dbReference type="Pfam" id="PF01979"/>
    </source>
</evidence>
<keyword evidence="3" id="KW-0378">Hydrolase</keyword>
<evidence type="ECO:0000313" key="4">
    <source>
        <dbReference type="Proteomes" id="UP000239504"/>
    </source>
</evidence>